<evidence type="ECO:0000259" key="7">
    <source>
        <dbReference type="Pfam" id="PF14322"/>
    </source>
</evidence>
<evidence type="ECO:0000256" key="4">
    <source>
        <dbReference type="ARBA" id="ARBA00023136"/>
    </source>
</evidence>
<evidence type="ECO:0000313" key="8">
    <source>
        <dbReference type="EMBL" id="MFD0767144.1"/>
    </source>
</evidence>
<comment type="similarity">
    <text evidence="2">Belongs to the SusD family.</text>
</comment>
<dbReference type="Gene3D" id="1.25.40.390">
    <property type="match status" value="1"/>
</dbReference>
<dbReference type="InterPro" id="IPR012944">
    <property type="entry name" value="SusD_RagB_dom"/>
</dbReference>
<dbReference type="InterPro" id="IPR011990">
    <property type="entry name" value="TPR-like_helical_dom_sf"/>
</dbReference>
<comment type="caution">
    <text evidence="8">The sequence shown here is derived from an EMBL/GenBank/DDBJ whole genome shotgun (WGS) entry which is preliminary data.</text>
</comment>
<dbReference type="RefSeq" id="WP_377145666.1">
    <property type="nucleotide sequence ID" value="NZ_JBHTIA010000024.1"/>
</dbReference>
<keyword evidence="9" id="KW-1185">Reference proteome</keyword>
<evidence type="ECO:0000256" key="3">
    <source>
        <dbReference type="ARBA" id="ARBA00022729"/>
    </source>
</evidence>
<dbReference type="EMBL" id="JBHTIA010000024">
    <property type="protein sequence ID" value="MFD0767144.1"/>
    <property type="molecule type" value="Genomic_DNA"/>
</dbReference>
<evidence type="ECO:0000313" key="9">
    <source>
        <dbReference type="Proteomes" id="UP001597073"/>
    </source>
</evidence>
<evidence type="ECO:0000256" key="5">
    <source>
        <dbReference type="ARBA" id="ARBA00023237"/>
    </source>
</evidence>
<comment type="subcellular location">
    <subcellularLocation>
        <location evidence="1">Cell outer membrane</location>
    </subcellularLocation>
</comment>
<evidence type="ECO:0000259" key="6">
    <source>
        <dbReference type="Pfam" id="PF07980"/>
    </source>
</evidence>
<dbReference type="PROSITE" id="PS51257">
    <property type="entry name" value="PROKAR_LIPOPROTEIN"/>
    <property type="match status" value="1"/>
</dbReference>
<gene>
    <name evidence="8" type="ORF">ACFQZI_19980</name>
</gene>
<feature type="domain" description="SusD-like N-terminal" evidence="7">
    <location>
        <begin position="22"/>
        <end position="221"/>
    </location>
</feature>
<keyword evidence="3" id="KW-0732">Signal</keyword>
<dbReference type="Proteomes" id="UP001597073">
    <property type="component" value="Unassembled WGS sequence"/>
</dbReference>
<accession>A0ABW2ZLM6</accession>
<keyword evidence="4" id="KW-0472">Membrane</keyword>
<dbReference type="InterPro" id="IPR033985">
    <property type="entry name" value="SusD-like_N"/>
</dbReference>
<name>A0ABW2ZLM6_9SPHI</name>
<keyword evidence="5" id="KW-0998">Cell outer membrane</keyword>
<dbReference type="Pfam" id="PF07980">
    <property type="entry name" value="SusD_RagB"/>
    <property type="match status" value="1"/>
</dbReference>
<feature type="domain" description="RagB/SusD" evidence="6">
    <location>
        <begin position="335"/>
        <end position="447"/>
    </location>
</feature>
<dbReference type="Pfam" id="PF14322">
    <property type="entry name" value="SusD-like_3"/>
    <property type="match status" value="1"/>
</dbReference>
<evidence type="ECO:0000256" key="2">
    <source>
        <dbReference type="ARBA" id="ARBA00006275"/>
    </source>
</evidence>
<organism evidence="8 9">
    <name type="scientific">Mucilaginibacter lutimaris</name>
    <dbReference type="NCBI Taxonomy" id="931629"/>
    <lineage>
        <taxon>Bacteria</taxon>
        <taxon>Pseudomonadati</taxon>
        <taxon>Bacteroidota</taxon>
        <taxon>Sphingobacteriia</taxon>
        <taxon>Sphingobacteriales</taxon>
        <taxon>Sphingobacteriaceae</taxon>
        <taxon>Mucilaginibacter</taxon>
    </lineage>
</organism>
<reference evidence="9" key="1">
    <citation type="journal article" date="2019" name="Int. J. Syst. Evol. Microbiol.">
        <title>The Global Catalogue of Microorganisms (GCM) 10K type strain sequencing project: providing services to taxonomists for standard genome sequencing and annotation.</title>
        <authorList>
            <consortium name="The Broad Institute Genomics Platform"/>
            <consortium name="The Broad Institute Genome Sequencing Center for Infectious Disease"/>
            <person name="Wu L."/>
            <person name="Ma J."/>
        </authorList>
    </citation>
    <scope>NUCLEOTIDE SEQUENCE [LARGE SCALE GENOMIC DNA]</scope>
    <source>
        <strain evidence="9">CCUG 60742</strain>
    </source>
</reference>
<sequence>MMKTRHTLYLLTALLMAGCQKDFLDQKPDKALLVPATTADLRALLDNINVFNQSPGLTTLADGDLVATAAGWNNYPNLQERTSYTWSADIFGTESGFDWNRMYQQVFYANIVLDGLSRLDAGPENRELRGRALFYRAWAFYSLAQMFARPYSAATANSDAGIPLKLTPVVTEQAGRGTVAETYAQVLRDLSAARGLLPLEVSYKSHPSREALYGMLSRVCLSMGDYPAAGKYADSCIRLRPTLTDYNTLSTTAQRPFPAALPNGNPEVIFYSGALGYNYSSSSSPTYLAPEFYALFGAADLRKLIFFRQVTPGNYKFKGNYSGSFAYFSGIAADEAYLTRAECAARAGDKAAALADLNALLVKRYKTGQFTAVTAADAESALRLVLLERRKELTMRGTRWTDLRRLNGDARFAVTLTRTLNGETYALAPDSKRYTYPIPPDELKLNSLPQNER</sequence>
<proteinExistence type="inferred from homology"/>
<dbReference type="SUPFAM" id="SSF48452">
    <property type="entry name" value="TPR-like"/>
    <property type="match status" value="1"/>
</dbReference>
<evidence type="ECO:0000256" key="1">
    <source>
        <dbReference type="ARBA" id="ARBA00004442"/>
    </source>
</evidence>
<protein>
    <submittedName>
        <fullName evidence="8">RagB/SusD family nutrient uptake outer membrane protein</fullName>
    </submittedName>
</protein>